<protein>
    <submittedName>
        <fullName evidence="7">Cyclin-dependent kinase</fullName>
    </submittedName>
</protein>
<dbReference type="GO" id="GO:0005634">
    <property type="term" value="C:nucleus"/>
    <property type="evidence" value="ECO:0007669"/>
    <property type="project" value="TreeGrafter"/>
</dbReference>
<sequence>MSLKGKSRYKKKCMIGEGGYGNVYLATDLKTSKDVAIKKIGIGPIEKGVCVSAIREIQILQELSHPNIISILDIYQHNQNINLVIDYCEYDLNKLLKDEEIIVTNENIKSLMYQLLKALEYLNLNNIIHRDIKPHNLLIKKDVLKVADFGLSRYFEAISKLDNENPKYSSQVITIWYRPPELLLGLTHYDSSVDIWGTGCIFAEMLGGEALFQGNSELAQLVKIFAITGTPTEENWPSFQDLPINKGKSHIKFPPQEPKPLKSLFSNASEEALDLLSQMLQLDPKRRISAKEALEHPYFQNN</sequence>
<evidence type="ECO:0000256" key="5">
    <source>
        <dbReference type="RuleBase" id="RU000304"/>
    </source>
</evidence>
<dbReference type="GO" id="GO:0004674">
    <property type="term" value="F:protein serine/threonine kinase activity"/>
    <property type="evidence" value="ECO:0007669"/>
    <property type="project" value="UniProtKB-KW"/>
</dbReference>
<dbReference type="EMBL" id="JANTQA010000032">
    <property type="protein sequence ID" value="KAJ3439380.1"/>
    <property type="molecule type" value="Genomic_DNA"/>
</dbReference>
<dbReference type="FunFam" id="1.10.510.10:FF:000611">
    <property type="entry name" value="CMGC family protein kinase"/>
    <property type="match status" value="1"/>
</dbReference>
<keyword evidence="7" id="KW-0418">Kinase</keyword>
<dbReference type="InterPro" id="IPR008271">
    <property type="entry name" value="Ser/Thr_kinase_AS"/>
</dbReference>
<dbReference type="InterPro" id="IPR050108">
    <property type="entry name" value="CDK"/>
</dbReference>
<keyword evidence="3 4" id="KW-0067">ATP-binding</keyword>
<dbReference type="PROSITE" id="PS00108">
    <property type="entry name" value="PROTEIN_KINASE_ST"/>
    <property type="match status" value="1"/>
</dbReference>
<evidence type="ECO:0000256" key="4">
    <source>
        <dbReference type="PROSITE-ProRule" id="PRU10141"/>
    </source>
</evidence>
<dbReference type="PROSITE" id="PS00107">
    <property type="entry name" value="PROTEIN_KINASE_ATP"/>
    <property type="match status" value="1"/>
</dbReference>
<dbReference type="FunFam" id="3.30.200.20:FF:000042">
    <property type="entry name" value="Aurora kinase A"/>
    <property type="match status" value="1"/>
</dbReference>
<evidence type="ECO:0000259" key="6">
    <source>
        <dbReference type="PROSITE" id="PS50011"/>
    </source>
</evidence>
<feature type="binding site" evidence="4">
    <location>
        <position position="39"/>
    </location>
    <ligand>
        <name>ATP</name>
        <dbReference type="ChEBI" id="CHEBI:30616"/>
    </ligand>
</feature>
<evidence type="ECO:0000313" key="7">
    <source>
        <dbReference type="EMBL" id="KAJ3439380.1"/>
    </source>
</evidence>
<dbReference type="Gene3D" id="1.10.510.10">
    <property type="entry name" value="Transferase(Phosphotransferase) domain 1"/>
    <property type="match status" value="1"/>
</dbReference>
<feature type="domain" description="Protein kinase" evidence="6">
    <location>
        <begin position="9"/>
        <end position="299"/>
    </location>
</feature>
<dbReference type="Pfam" id="PF00069">
    <property type="entry name" value="Pkinase"/>
    <property type="match status" value="1"/>
</dbReference>
<organism evidence="7 8">
    <name type="scientific">Anaeramoeba flamelloides</name>
    <dbReference type="NCBI Taxonomy" id="1746091"/>
    <lineage>
        <taxon>Eukaryota</taxon>
        <taxon>Metamonada</taxon>
        <taxon>Anaeramoebidae</taxon>
        <taxon>Anaeramoeba</taxon>
    </lineage>
</organism>
<dbReference type="InterPro" id="IPR000719">
    <property type="entry name" value="Prot_kinase_dom"/>
</dbReference>
<accession>A0AAV7ZG13</accession>
<evidence type="ECO:0000256" key="2">
    <source>
        <dbReference type="ARBA" id="ARBA00022741"/>
    </source>
</evidence>
<evidence type="ECO:0000256" key="1">
    <source>
        <dbReference type="ARBA" id="ARBA00006485"/>
    </source>
</evidence>
<dbReference type="InterPro" id="IPR011009">
    <property type="entry name" value="Kinase-like_dom_sf"/>
</dbReference>
<dbReference type="InterPro" id="IPR017441">
    <property type="entry name" value="Protein_kinase_ATP_BS"/>
</dbReference>
<dbReference type="GO" id="GO:0005524">
    <property type="term" value="F:ATP binding"/>
    <property type="evidence" value="ECO:0007669"/>
    <property type="project" value="UniProtKB-UniRule"/>
</dbReference>
<evidence type="ECO:0000256" key="3">
    <source>
        <dbReference type="ARBA" id="ARBA00022840"/>
    </source>
</evidence>
<keyword evidence="5" id="KW-0723">Serine/threonine-protein kinase</keyword>
<keyword evidence="2 4" id="KW-0547">Nucleotide-binding</keyword>
<dbReference type="PROSITE" id="PS50011">
    <property type="entry name" value="PROTEIN_KINASE_DOM"/>
    <property type="match status" value="1"/>
</dbReference>
<dbReference type="Gene3D" id="3.30.200.20">
    <property type="entry name" value="Phosphorylase Kinase, domain 1"/>
    <property type="match status" value="1"/>
</dbReference>
<comment type="similarity">
    <text evidence="1">Belongs to the protein kinase superfamily. CMGC Ser/Thr protein kinase family. CDC2/CDKX subfamily.</text>
</comment>
<comment type="caution">
    <text evidence="7">The sequence shown here is derived from an EMBL/GenBank/DDBJ whole genome shotgun (WGS) entry which is preliminary data.</text>
</comment>
<dbReference type="AlphaFoldDB" id="A0AAV7ZG13"/>
<reference evidence="7" key="1">
    <citation type="submission" date="2022-08" db="EMBL/GenBank/DDBJ databases">
        <title>Novel sulphate-reducing endosymbionts in the free-living metamonad Anaeramoeba.</title>
        <authorList>
            <person name="Jerlstrom-Hultqvist J."/>
            <person name="Cepicka I."/>
            <person name="Gallot-Lavallee L."/>
            <person name="Salas-Leiva D."/>
            <person name="Curtis B.A."/>
            <person name="Zahonova K."/>
            <person name="Pipaliya S."/>
            <person name="Dacks J."/>
            <person name="Roger A.J."/>
        </authorList>
    </citation>
    <scope>NUCLEOTIDE SEQUENCE</scope>
    <source>
        <strain evidence="7">Busselton2</strain>
    </source>
</reference>
<dbReference type="SUPFAM" id="SSF56112">
    <property type="entry name" value="Protein kinase-like (PK-like)"/>
    <property type="match status" value="1"/>
</dbReference>
<dbReference type="Proteomes" id="UP001146793">
    <property type="component" value="Unassembled WGS sequence"/>
</dbReference>
<dbReference type="SMART" id="SM00220">
    <property type="entry name" value="S_TKc"/>
    <property type="match status" value="1"/>
</dbReference>
<dbReference type="PANTHER" id="PTHR24056">
    <property type="entry name" value="CELL DIVISION PROTEIN KINASE"/>
    <property type="match status" value="1"/>
</dbReference>
<gene>
    <name evidence="7" type="ORF">M0812_15406</name>
</gene>
<evidence type="ECO:0000313" key="8">
    <source>
        <dbReference type="Proteomes" id="UP001146793"/>
    </source>
</evidence>
<keyword evidence="7" id="KW-0808">Transferase</keyword>
<name>A0AAV7ZG13_9EUKA</name>
<proteinExistence type="inferred from homology"/>